<name>A0A423KSQ5_9PSED</name>
<evidence type="ECO:0000313" key="2">
    <source>
        <dbReference type="Proteomes" id="UP000283627"/>
    </source>
</evidence>
<dbReference type="OrthoDB" id="6903883at2"/>
<evidence type="ECO:0000313" key="1">
    <source>
        <dbReference type="EMBL" id="RON58728.1"/>
    </source>
</evidence>
<dbReference type="Proteomes" id="UP000283627">
    <property type="component" value="Unassembled WGS sequence"/>
</dbReference>
<comment type="caution">
    <text evidence="1">The sequence shown here is derived from an EMBL/GenBank/DDBJ whole genome shotgun (WGS) entry which is preliminary data.</text>
</comment>
<gene>
    <name evidence="1" type="ORF">BK665_01990</name>
</gene>
<dbReference type="RefSeq" id="WP_123402631.1">
    <property type="nucleotide sequence ID" value="NZ_MOBP01000001.1"/>
</dbReference>
<protein>
    <submittedName>
        <fullName evidence="1">Uncharacterized protein</fullName>
    </submittedName>
</protein>
<organism evidence="1 2">
    <name type="scientific">Pseudomonas frederiksbergensis</name>
    <dbReference type="NCBI Taxonomy" id="104087"/>
    <lineage>
        <taxon>Bacteria</taxon>
        <taxon>Pseudomonadati</taxon>
        <taxon>Pseudomonadota</taxon>
        <taxon>Gammaproteobacteria</taxon>
        <taxon>Pseudomonadales</taxon>
        <taxon>Pseudomonadaceae</taxon>
        <taxon>Pseudomonas</taxon>
    </lineage>
</organism>
<sequence length="86" mass="10135">MSFYMITYGMTQIEELFVGETEENTVANARKLIDQWPEYAELSDEEIVELAKSEQMEFDLVEIHAPWPIDDTNRSHLIALYEQQYS</sequence>
<accession>A0A423KSQ5</accession>
<reference evidence="1 2" key="1">
    <citation type="submission" date="2016-10" db="EMBL/GenBank/DDBJ databases">
        <title>Comparative genome analysis of multiple Pseudomonas spp. focuses on biocontrol and plant growth promoting traits.</title>
        <authorList>
            <person name="Tao X.-Y."/>
            <person name="Taylor C.G."/>
        </authorList>
    </citation>
    <scope>NUCLEOTIDE SEQUENCE [LARGE SCALE GENOMIC DNA]</scope>
    <source>
        <strain evidence="1 2">39A2</strain>
    </source>
</reference>
<dbReference type="AlphaFoldDB" id="A0A423KSQ5"/>
<proteinExistence type="predicted"/>
<dbReference type="EMBL" id="MOBP01000001">
    <property type="protein sequence ID" value="RON58728.1"/>
    <property type="molecule type" value="Genomic_DNA"/>
</dbReference>